<name>A0A8J9UWP4_9NEOP</name>
<accession>A0A8J9UWP4</accession>
<dbReference type="Proteomes" id="UP000838878">
    <property type="component" value="Chromosome 2"/>
</dbReference>
<dbReference type="Pfam" id="PF07898">
    <property type="entry name" value="DUF1676"/>
    <property type="match status" value="1"/>
</dbReference>
<evidence type="ECO:0000256" key="1">
    <source>
        <dbReference type="SAM" id="Phobius"/>
    </source>
</evidence>
<dbReference type="AlphaFoldDB" id="A0A8J9UWP4"/>
<gene>
    <name evidence="3" type="ORF">BINO364_LOCUS7209</name>
</gene>
<reference evidence="3" key="1">
    <citation type="submission" date="2021-12" db="EMBL/GenBank/DDBJ databases">
        <authorList>
            <person name="Martin H S."/>
        </authorList>
    </citation>
    <scope>NUCLEOTIDE SEQUENCE</scope>
</reference>
<evidence type="ECO:0000313" key="3">
    <source>
        <dbReference type="EMBL" id="CAH0721067.1"/>
    </source>
</evidence>
<feature type="transmembrane region" description="Helical" evidence="1">
    <location>
        <begin position="169"/>
        <end position="195"/>
    </location>
</feature>
<evidence type="ECO:0000256" key="2">
    <source>
        <dbReference type="SAM" id="SignalP"/>
    </source>
</evidence>
<feature type="chain" id="PRO_5035420857" evidence="2">
    <location>
        <begin position="23"/>
        <end position="267"/>
    </location>
</feature>
<sequence length="267" mass="29874">MNRTTAILQIIIVILTLKFTYGSEDKYIRYVKDGCFLKGEAFSCIKYKALKVAKKTFFGDTNNETIIGNTVVSLVPLDEETIKNLTTYEQVELLPNEPRSILSEWTEIAKYFVHLVKEFFAMKGLRVNLPEGARTIEEQVEDDGRGKKKRLAIMIPLLNLLATMKTKMLLIPILLAVMLIKKLLLIAALLVPSLLSTLKACKHHHPMTHYSYFGGDSSDFNSDYGSSYAYSSGGGYGKDWPSNRAYTLPKHRPTSAPIYITAPGAPA</sequence>
<feature type="non-terminal residue" evidence="3">
    <location>
        <position position="267"/>
    </location>
</feature>
<keyword evidence="1" id="KW-0812">Transmembrane</keyword>
<keyword evidence="1" id="KW-0472">Membrane</keyword>
<dbReference type="PANTHER" id="PTHR21879:SF10">
    <property type="entry name" value="LP14110P"/>
    <property type="match status" value="1"/>
</dbReference>
<dbReference type="PANTHER" id="PTHR21879">
    <property type="entry name" value="FI03362P-RELATED-RELATED"/>
    <property type="match status" value="1"/>
</dbReference>
<feature type="signal peptide" evidence="2">
    <location>
        <begin position="1"/>
        <end position="22"/>
    </location>
</feature>
<keyword evidence="1" id="KW-1133">Transmembrane helix</keyword>
<dbReference type="InterPro" id="IPR012464">
    <property type="entry name" value="DUF1676"/>
</dbReference>
<dbReference type="OrthoDB" id="7475263at2759"/>
<evidence type="ECO:0000313" key="4">
    <source>
        <dbReference type="Proteomes" id="UP000838878"/>
    </source>
</evidence>
<dbReference type="EMBL" id="OV170222">
    <property type="protein sequence ID" value="CAH0721067.1"/>
    <property type="molecule type" value="Genomic_DNA"/>
</dbReference>
<dbReference type="GO" id="GO:0016020">
    <property type="term" value="C:membrane"/>
    <property type="evidence" value="ECO:0007669"/>
    <property type="project" value="TreeGrafter"/>
</dbReference>
<proteinExistence type="predicted"/>
<keyword evidence="4" id="KW-1185">Reference proteome</keyword>
<keyword evidence="2" id="KW-0732">Signal</keyword>
<organism evidence="3 4">
    <name type="scientific">Brenthis ino</name>
    <name type="common">lesser marbled fritillary</name>
    <dbReference type="NCBI Taxonomy" id="405034"/>
    <lineage>
        <taxon>Eukaryota</taxon>
        <taxon>Metazoa</taxon>
        <taxon>Ecdysozoa</taxon>
        <taxon>Arthropoda</taxon>
        <taxon>Hexapoda</taxon>
        <taxon>Insecta</taxon>
        <taxon>Pterygota</taxon>
        <taxon>Neoptera</taxon>
        <taxon>Endopterygota</taxon>
        <taxon>Lepidoptera</taxon>
        <taxon>Glossata</taxon>
        <taxon>Ditrysia</taxon>
        <taxon>Papilionoidea</taxon>
        <taxon>Nymphalidae</taxon>
        <taxon>Heliconiinae</taxon>
        <taxon>Argynnini</taxon>
        <taxon>Brenthis</taxon>
    </lineage>
</organism>
<protein>
    <submittedName>
        <fullName evidence="3">Uncharacterized protein</fullName>
    </submittedName>
</protein>